<dbReference type="Gene3D" id="2.70.98.50">
    <property type="entry name" value="putative glycoside hydrolase family protein from bacillus halodurans"/>
    <property type="match status" value="1"/>
</dbReference>
<evidence type="ECO:0000259" key="3">
    <source>
        <dbReference type="Pfam" id="PF21307"/>
    </source>
</evidence>
<dbReference type="RefSeq" id="WP_069111093.1">
    <property type="nucleotide sequence ID" value="NZ_FNUC01000003.1"/>
</dbReference>
<protein>
    <submittedName>
        <fullName evidence="5">Alpha-L-fucosidase 2</fullName>
    </submittedName>
</protein>
<evidence type="ECO:0000313" key="6">
    <source>
        <dbReference type="Proteomes" id="UP000181980"/>
    </source>
</evidence>
<dbReference type="InterPro" id="IPR008928">
    <property type="entry name" value="6-hairpin_glycosidase_sf"/>
</dbReference>
<dbReference type="InterPro" id="IPR054363">
    <property type="entry name" value="GH95_cat"/>
</dbReference>
<feature type="domain" description="Glycosyl hydrolase family 95 N-terminal" evidence="2">
    <location>
        <begin position="47"/>
        <end position="95"/>
    </location>
</feature>
<organism evidence="5 6">
    <name type="scientific">Jiangella alba</name>
    <dbReference type="NCBI Taxonomy" id="561176"/>
    <lineage>
        <taxon>Bacteria</taxon>
        <taxon>Bacillati</taxon>
        <taxon>Actinomycetota</taxon>
        <taxon>Actinomycetes</taxon>
        <taxon>Jiangellales</taxon>
        <taxon>Jiangellaceae</taxon>
        <taxon>Jiangella</taxon>
    </lineage>
</organism>
<dbReference type="PANTHER" id="PTHR31084">
    <property type="entry name" value="ALPHA-L-FUCOSIDASE 2"/>
    <property type="match status" value="1"/>
</dbReference>
<dbReference type="InterPro" id="IPR008979">
    <property type="entry name" value="Galactose-bd-like_sf"/>
</dbReference>
<feature type="signal peptide" evidence="1">
    <location>
        <begin position="1"/>
        <end position="30"/>
    </location>
</feature>
<dbReference type="OrthoDB" id="9802600at2"/>
<proteinExistence type="predicted"/>
<gene>
    <name evidence="5" type="ORF">SAMN04488561_1505</name>
</gene>
<accession>A0A1H5JA90</accession>
<feature type="domain" description="Glycosyl hydrolase family 95 N-terminal" evidence="2">
    <location>
        <begin position="283"/>
        <end position="414"/>
    </location>
</feature>
<dbReference type="Pfam" id="PF21307">
    <property type="entry name" value="Glyco_hydro_95_C"/>
    <property type="match status" value="1"/>
</dbReference>
<evidence type="ECO:0000256" key="1">
    <source>
        <dbReference type="SAM" id="SignalP"/>
    </source>
</evidence>
<dbReference type="EMBL" id="FNUC01000003">
    <property type="protein sequence ID" value="SEE49455.1"/>
    <property type="molecule type" value="Genomic_DNA"/>
</dbReference>
<dbReference type="Proteomes" id="UP000181980">
    <property type="component" value="Unassembled WGS sequence"/>
</dbReference>
<dbReference type="AlphaFoldDB" id="A0A1H5JA90"/>
<dbReference type="GO" id="GO:0004560">
    <property type="term" value="F:alpha-L-fucosidase activity"/>
    <property type="evidence" value="ECO:0007669"/>
    <property type="project" value="TreeGrafter"/>
</dbReference>
<dbReference type="SUPFAM" id="SSF49785">
    <property type="entry name" value="Galactose-binding domain-like"/>
    <property type="match status" value="1"/>
</dbReference>
<reference evidence="6" key="1">
    <citation type="submission" date="2016-10" db="EMBL/GenBank/DDBJ databases">
        <authorList>
            <person name="Varghese N."/>
            <person name="Submissions S."/>
        </authorList>
    </citation>
    <scope>NUCLEOTIDE SEQUENCE [LARGE SCALE GENOMIC DNA]</scope>
    <source>
        <strain evidence="6">DSM 45237</strain>
    </source>
</reference>
<dbReference type="Gene3D" id="2.60.120.260">
    <property type="entry name" value="Galactose-binding domain-like"/>
    <property type="match status" value="1"/>
</dbReference>
<dbReference type="InterPro" id="IPR027414">
    <property type="entry name" value="GH95_N_dom"/>
</dbReference>
<feature type="domain" description="Glycosyl hydrolase family 95 catalytic" evidence="4">
    <location>
        <begin position="442"/>
        <end position="850"/>
    </location>
</feature>
<feature type="domain" description="Alpha fucosidase A-like C-terminal" evidence="3">
    <location>
        <begin position="852"/>
        <end position="902"/>
    </location>
</feature>
<evidence type="ECO:0000259" key="2">
    <source>
        <dbReference type="Pfam" id="PF14498"/>
    </source>
</evidence>
<dbReference type="GO" id="GO:0005975">
    <property type="term" value="P:carbohydrate metabolic process"/>
    <property type="evidence" value="ECO:0007669"/>
    <property type="project" value="InterPro"/>
</dbReference>
<dbReference type="Pfam" id="PF14498">
    <property type="entry name" value="Glyco_hyd_65N_2"/>
    <property type="match status" value="2"/>
</dbReference>
<dbReference type="PROSITE" id="PS51318">
    <property type="entry name" value="TAT"/>
    <property type="match status" value="1"/>
</dbReference>
<evidence type="ECO:0000313" key="5">
    <source>
        <dbReference type="EMBL" id="SEE49455.1"/>
    </source>
</evidence>
<dbReference type="Pfam" id="PF22124">
    <property type="entry name" value="Glyco_hydro_95_cat"/>
    <property type="match status" value="1"/>
</dbReference>
<dbReference type="Gene3D" id="1.50.10.10">
    <property type="match status" value="1"/>
</dbReference>
<dbReference type="InterPro" id="IPR049053">
    <property type="entry name" value="AFCA-like_C"/>
</dbReference>
<dbReference type="InterPro" id="IPR006311">
    <property type="entry name" value="TAT_signal"/>
</dbReference>
<dbReference type="STRING" id="561176.SAMN04488561_1505"/>
<sequence>MNARLSRRGFLVAGGAAVSLSAARPFAWPAADTTPAAAIPEATGTSLWYATPATDWSSQALPIGNGRLGAMIFGGLASDRIQLNEQSLWGGVNDYDNALAGRNDYAYDLSMTGFGSYRNFGDLVVSFDRLTKVIGDNGGGVDSTAAQTVAQSYDGNVATKWCIIAPNGGAQPWTCRWSVDLATATRVAEYSFTSAGDVPERDPQDWVFEGSVDGLTWTELDARQHAETPFTARGQRLQYAVATPGTYSHYRFTFSPKVGVPHWQVAEIGLAGVDLIGVGAVPADYARSLDLATGVHTTSFTDAQGESVLREAFASRSADLLVVRYQTASPAGLSGEISLTSGQNADRNEPRTTTVVSAEGNRIRFANRMRNDLRYAADGELRQNGGVLARAGEQVRFTGCREIEIRIDLRTDYALDAAAGWRSGKDPAGVAATTLARASATSYAQLRSAHLDNHGAIMDRVRVDWGRTEPEVLELPMKDRLARYADGTSADPELEQLHFRYGRYLLVSCSRPDGLPANLQGLWNNQNQPPWAADYHTNINIQMNYWAAETTDLPDSHAALAHFIEQVAVPSRVATRNAFQARDGSEVRGWTARTSQSIFGGNAWLWNTVASAWYMRHIYEHWSFTQDRDVLQRYYPLVKEVCEFWQDRLLEKADGLLYSPYGWSPEHGPHEDGVMYDQQLVWDLFTNYLEMAKALEVDEAFRDEVATMREKLAPNKIGSWGQLQEWQTDRDSIDNRHRHTSHLFAVYPGRQITVGETPDLAAAALKSLNARCGAPNGEPIGPDTVVGDSRTSWTWPWRAALFARLQEPERAYAMLRGLMRHRTYQNLFAYHPPFQMDGNFGMSAALAEMLLQSHDGAIRLLPALPQAWAAEGSFTGLRARGGYRVSATWSMGRVTSFEVVADRVPSRRPVLVIVNGREMRVVPKRGYRPVSAGGTG</sequence>
<dbReference type="PANTHER" id="PTHR31084:SF0">
    <property type="entry name" value="ALPHA-L-FUCOSIDASE 2"/>
    <property type="match status" value="1"/>
</dbReference>
<keyword evidence="1" id="KW-0732">Signal</keyword>
<dbReference type="InterPro" id="IPR012341">
    <property type="entry name" value="6hp_glycosidase-like_sf"/>
</dbReference>
<name>A0A1H5JA90_9ACTN</name>
<feature type="chain" id="PRO_5010321865" evidence="1">
    <location>
        <begin position="31"/>
        <end position="936"/>
    </location>
</feature>
<dbReference type="SUPFAM" id="SSF48208">
    <property type="entry name" value="Six-hairpin glycosidases"/>
    <property type="match status" value="1"/>
</dbReference>
<evidence type="ECO:0000259" key="4">
    <source>
        <dbReference type="Pfam" id="PF22124"/>
    </source>
</evidence>
<keyword evidence="6" id="KW-1185">Reference proteome</keyword>